<gene>
    <name evidence="1" type="ORF">PoB_007177600</name>
</gene>
<dbReference type="EMBL" id="BLXT01008033">
    <property type="protein sequence ID" value="GFO45271.1"/>
    <property type="molecule type" value="Genomic_DNA"/>
</dbReference>
<keyword evidence="2" id="KW-1185">Reference proteome</keyword>
<evidence type="ECO:0008006" key="3">
    <source>
        <dbReference type="Google" id="ProtNLM"/>
    </source>
</evidence>
<dbReference type="AlphaFoldDB" id="A0AAV4DN23"/>
<organism evidence="1 2">
    <name type="scientific">Plakobranchus ocellatus</name>
    <dbReference type="NCBI Taxonomy" id="259542"/>
    <lineage>
        <taxon>Eukaryota</taxon>
        <taxon>Metazoa</taxon>
        <taxon>Spiralia</taxon>
        <taxon>Lophotrochozoa</taxon>
        <taxon>Mollusca</taxon>
        <taxon>Gastropoda</taxon>
        <taxon>Heterobranchia</taxon>
        <taxon>Euthyneura</taxon>
        <taxon>Panpulmonata</taxon>
        <taxon>Sacoglossa</taxon>
        <taxon>Placobranchoidea</taxon>
        <taxon>Plakobranchidae</taxon>
        <taxon>Plakobranchus</taxon>
    </lineage>
</organism>
<sequence length="79" mass="9182">MGRPNIWLGLGLLYTPAHPFFSTTQSLKGTVSDTPYMSKSRQGKAKQTLLQHSWWRFLCTDCYTLPKRESVEMEQNSNW</sequence>
<dbReference type="Proteomes" id="UP000735302">
    <property type="component" value="Unassembled WGS sequence"/>
</dbReference>
<evidence type="ECO:0000313" key="1">
    <source>
        <dbReference type="EMBL" id="GFO45271.1"/>
    </source>
</evidence>
<reference evidence="1 2" key="1">
    <citation type="journal article" date="2021" name="Elife">
        <title>Chloroplast acquisition without the gene transfer in kleptoplastic sea slugs, Plakobranchus ocellatus.</title>
        <authorList>
            <person name="Maeda T."/>
            <person name="Takahashi S."/>
            <person name="Yoshida T."/>
            <person name="Shimamura S."/>
            <person name="Takaki Y."/>
            <person name="Nagai Y."/>
            <person name="Toyoda A."/>
            <person name="Suzuki Y."/>
            <person name="Arimoto A."/>
            <person name="Ishii H."/>
            <person name="Satoh N."/>
            <person name="Nishiyama T."/>
            <person name="Hasebe M."/>
            <person name="Maruyama T."/>
            <person name="Minagawa J."/>
            <person name="Obokata J."/>
            <person name="Shigenobu S."/>
        </authorList>
    </citation>
    <scope>NUCLEOTIDE SEQUENCE [LARGE SCALE GENOMIC DNA]</scope>
</reference>
<proteinExistence type="predicted"/>
<name>A0AAV4DN23_9GAST</name>
<protein>
    <recommendedName>
        <fullName evidence="3">Secreted protein</fullName>
    </recommendedName>
</protein>
<comment type="caution">
    <text evidence="1">The sequence shown here is derived from an EMBL/GenBank/DDBJ whole genome shotgun (WGS) entry which is preliminary data.</text>
</comment>
<accession>A0AAV4DN23</accession>
<evidence type="ECO:0000313" key="2">
    <source>
        <dbReference type="Proteomes" id="UP000735302"/>
    </source>
</evidence>